<accession>B1ZN39</accession>
<feature type="chain" id="PRO_5002771907" evidence="1">
    <location>
        <begin position="30"/>
        <end position="757"/>
    </location>
</feature>
<dbReference type="eggNOG" id="COG1331">
    <property type="taxonomic scope" value="Bacteria"/>
</dbReference>
<reference evidence="2 3" key="1">
    <citation type="journal article" date="2011" name="J. Bacteriol.">
        <title>Genome sequence of the verrucomicrobium Opitutus terrae PB90-1, an abundant inhabitant of rice paddy soil ecosystems.</title>
        <authorList>
            <person name="van Passel M.W."/>
            <person name="Kant R."/>
            <person name="Palva A."/>
            <person name="Copeland A."/>
            <person name="Lucas S."/>
            <person name="Lapidus A."/>
            <person name="Glavina del Rio T."/>
            <person name="Pitluck S."/>
            <person name="Goltsman E."/>
            <person name="Clum A."/>
            <person name="Sun H."/>
            <person name="Schmutz J."/>
            <person name="Larimer F.W."/>
            <person name="Land M.L."/>
            <person name="Hauser L."/>
            <person name="Kyrpides N."/>
            <person name="Mikhailova N."/>
            <person name="Richardson P.P."/>
            <person name="Janssen P.H."/>
            <person name="de Vos W.M."/>
            <person name="Smidt H."/>
        </authorList>
    </citation>
    <scope>NUCLEOTIDE SEQUENCE [LARGE SCALE GENOMIC DNA]</scope>
    <source>
        <strain evidence="3">DSM 11246 / JCM 15787 / PB90-1</strain>
    </source>
</reference>
<dbReference type="SUPFAM" id="SSF48208">
    <property type="entry name" value="Six-hairpin glycosidases"/>
    <property type="match status" value="1"/>
</dbReference>
<keyword evidence="1" id="KW-0732">Signal</keyword>
<proteinExistence type="predicted"/>
<dbReference type="InterPro" id="IPR012341">
    <property type="entry name" value="6hp_glycosidase-like_sf"/>
</dbReference>
<evidence type="ECO:0000313" key="2">
    <source>
        <dbReference type="EMBL" id="ACB76491.1"/>
    </source>
</evidence>
<dbReference type="KEGG" id="ote:Oter_3211"/>
<evidence type="ECO:0000256" key="1">
    <source>
        <dbReference type="SAM" id="SignalP"/>
    </source>
</evidence>
<gene>
    <name evidence="2" type="ordered locus">Oter_3211</name>
</gene>
<organism evidence="2 3">
    <name type="scientific">Opitutus terrae (strain DSM 11246 / JCM 15787 / PB90-1)</name>
    <dbReference type="NCBI Taxonomy" id="452637"/>
    <lineage>
        <taxon>Bacteria</taxon>
        <taxon>Pseudomonadati</taxon>
        <taxon>Verrucomicrobiota</taxon>
        <taxon>Opitutia</taxon>
        <taxon>Opitutales</taxon>
        <taxon>Opitutaceae</taxon>
        <taxon>Opitutus</taxon>
    </lineage>
</organism>
<dbReference type="RefSeq" id="WP_012376020.1">
    <property type="nucleotide sequence ID" value="NC_010571.1"/>
</dbReference>
<protein>
    <submittedName>
        <fullName evidence="2">Uncharacterized protein</fullName>
    </submittedName>
</protein>
<evidence type="ECO:0000313" key="3">
    <source>
        <dbReference type="Proteomes" id="UP000007013"/>
    </source>
</evidence>
<dbReference type="GO" id="GO:0005975">
    <property type="term" value="P:carbohydrate metabolic process"/>
    <property type="evidence" value="ECO:0007669"/>
    <property type="project" value="InterPro"/>
</dbReference>
<keyword evidence="3" id="KW-1185">Reference proteome</keyword>
<dbReference type="EMBL" id="CP001032">
    <property type="protein sequence ID" value="ACB76491.1"/>
    <property type="molecule type" value="Genomic_DNA"/>
</dbReference>
<dbReference type="AlphaFoldDB" id="B1ZN39"/>
<dbReference type="HOGENOM" id="CLU_376276_0_0_0"/>
<dbReference type="InterPro" id="IPR008928">
    <property type="entry name" value="6-hairpin_glycosidase_sf"/>
</dbReference>
<feature type="signal peptide" evidence="1">
    <location>
        <begin position="1"/>
        <end position="29"/>
    </location>
</feature>
<dbReference type="OrthoDB" id="179491at2"/>
<dbReference type="Gene3D" id="1.50.10.10">
    <property type="match status" value="1"/>
</dbReference>
<dbReference type="STRING" id="452637.Oter_3211"/>
<sequence>MRLFKSWRASQLDRCLALSLVLVGSTAFAQSGDRVELGRLPTGAAVAFVRSATGQWGVAIDGAAAPAFRQPQPARIELYRSDDDMRTLAAGYTRVEPSIAGTVDARAEIPSDGGVVFRVWDRWTIDGAVATVHRIIEVNGNAPGGFGSSVELTVDPSVDWGDVSCLAPGALYGDPTYDGERSPGGTLNHAARRFLLREDMLPAPLFAVSFKGGASVAMLNPAPRGDSTVEETRLTQAVMIDARIQFGALGAWQTEGRPVEFGFRFPGSASLYVGPPGAQTPPRWIRRYHPIAAGTAHRYAVSFRFGQQESFRELTRDSWRWAWETLRPEVTPIDVEQMRRVLIDHLAAQAVTIDGRTGIPFVRSTVVNQQQWNWTMIAMGFVGKTIECADQLLREGDRDPSERGQKMRQTGLAIIQSLIEALPTVPLQGTGYDLATGKPWDHIWLAPWLRNATEDMRVLIRAYQRERAFGRSHPEWFNWVKTYADWLLGQQRADGSFPRRWKVGSNEVAEPTGTTSYCPVPLLVLMSDETGDPRYQQAALRAAEFVWTSWGVRGLYIGGASDNPNITDKEAGMLSLEAFLSLYESTHDAKWLERARAAADFAETWMWIWNLPMPLDANDADLRWKKGVPTIGLQGITALHSGSADEYLDWSAPAYAKLYTLTQDQHYLDVARLLLHATKSMVALPGRQYDLKGIGWQQEGFRLGPGGGGRGTSGHRFWLPWISANHLYSITGLEEHDPELFQLLAGKPSPSATGATR</sequence>
<dbReference type="Proteomes" id="UP000007013">
    <property type="component" value="Chromosome"/>
</dbReference>
<name>B1ZN39_OPITP</name>